<dbReference type="InterPro" id="IPR038573">
    <property type="entry name" value="BrnT_sf"/>
</dbReference>
<dbReference type="EMBL" id="MUYV01000011">
    <property type="protein sequence ID" value="OOS23917.1"/>
    <property type="molecule type" value="Genomic_DNA"/>
</dbReference>
<evidence type="ECO:0000313" key="2">
    <source>
        <dbReference type="Proteomes" id="UP000190683"/>
    </source>
</evidence>
<evidence type="ECO:0008006" key="3">
    <source>
        <dbReference type="Google" id="ProtNLM"/>
    </source>
</evidence>
<gene>
    <name evidence="1" type="ORF">B0681_08115</name>
</gene>
<dbReference type="InterPro" id="IPR007460">
    <property type="entry name" value="BrnT_toxin"/>
</dbReference>
<dbReference type="AlphaFoldDB" id="A0A1T0CNJ3"/>
<dbReference type="RefSeq" id="WP_078318231.1">
    <property type="nucleotide sequence ID" value="NZ_MUYV01000011.1"/>
</dbReference>
<organism evidence="1 2">
    <name type="scientific">Moraxella porci DSM 25326</name>
    <dbReference type="NCBI Taxonomy" id="573983"/>
    <lineage>
        <taxon>Bacteria</taxon>
        <taxon>Pseudomonadati</taxon>
        <taxon>Pseudomonadota</taxon>
        <taxon>Gammaproteobacteria</taxon>
        <taxon>Moraxellales</taxon>
        <taxon>Moraxellaceae</taxon>
        <taxon>Moraxella</taxon>
    </lineage>
</organism>
<evidence type="ECO:0000313" key="1">
    <source>
        <dbReference type="EMBL" id="OOS23917.1"/>
    </source>
</evidence>
<protein>
    <recommendedName>
        <fullName evidence="3">BrnT family toxin</fullName>
    </recommendedName>
</protein>
<comment type="caution">
    <text evidence="1">The sequence shown here is derived from an EMBL/GenBank/DDBJ whole genome shotgun (WGS) entry which is preliminary data.</text>
</comment>
<dbReference type="Proteomes" id="UP000190683">
    <property type="component" value="Unassembled WGS sequence"/>
</dbReference>
<keyword evidence="2" id="KW-1185">Reference proteome</keyword>
<name>A0A1T0CNJ3_9GAMM</name>
<accession>A0A1T0CNJ3</accession>
<dbReference type="Gene3D" id="3.10.450.530">
    <property type="entry name" value="Ribonuclease toxin, BrnT, of type II toxin-antitoxin system"/>
    <property type="match status" value="1"/>
</dbReference>
<proteinExistence type="predicted"/>
<sequence length="95" mass="11237">MLIEYDENKRQHTLDERGLDFAHAAQLFDGIHLTAVDDRTDYGEMRYISMGYLQGRLVVCVWTYRPIDAPTHRRIISMRRANDREIKKFTAAVHR</sequence>
<dbReference type="Pfam" id="PF04365">
    <property type="entry name" value="BrnT_toxin"/>
    <property type="match status" value="1"/>
</dbReference>
<reference evidence="1 2" key="1">
    <citation type="submission" date="2017-02" db="EMBL/GenBank/DDBJ databases">
        <title>Draft genome sequence of Moraxella porci CCUG 54912T type strain.</title>
        <authorList>
            <person name="Salva-Serra F."/>
            <person name="Engstrom-Jakobsson H."/>
            <person name="Thorell K."/>
            <person name="Jaen-Luchoro D."/>
            <person name="Gonzales-Siles L."/>
            <person name="Karlsson R."/>
            <person name="Yazdan S."/>
            <person name="Boulund F."/>
            <person name="Johnning A."/>
            <person name="Engstrand L."/>
            <person name="Kristiansson E."/>
            <person name="Moore E."/>
        </authorList>
    </citation>
    <scope>NUCLEOTIDE SEQUENCE [LARGE SCALE GENOMIC DNA]</scope>
    <source>
        <strain evidence="1 2">CCUG 54912</strain>
    </source>
</reference>